<dbReference type="EMBL" id="JBEDUW010000338">
    <property type="protein sequence ID" value="KAK9901052.1"/>
    <property type="molecule type" value="Genomic_DNA"/>
</dbReference>
<feature type="region of interest" description="Disordered" evidence="1">
    <location>
        <begin position="1"/>
        <end position="89"/>
    </location>
</feature>
<protein>
    <submittedName>
        <fullName evidence="2">Uncharacterized protein</fullName>
    </submittedName>
</protein>
<comment type="caution">
    <text evidence="2">The sequence shown here is derived from an EMBL/GenBank/DDBJ whole genome shotgun (WGS) entry which is preliminary data.</text>
</comment>
<name>A0AAW1VIE6_RUBAR</name>
<evidence type="ECO:0000256" key="1">
    <source>
        <dbReference type="SAM" id="MobiDB-lite"/>
    </source>
</evidence>
<keyword evidence="3" id="KW-1185">Reference proteome</keyword>
<gene>
    <name evidence="2" type="ORF">M0R45_002290</name>
</gene>
<dbReference type="Proteomes" id="UP001457282">
    <property type="component" value="Unassembled WGS sequence"/>
</dbReference>
<proteinExistence type="predicted"/>
<organism evidence="2 3">
    <name type="scientific">Rubus argutus</name>
    <name type="common">Southern blackberry</name>
    <dbReference type="NCBI Taxonomy" id="59490"/>
    <lineage>
        <taxon>Eukaryota</taxon>
        <taxon>Viridiplantae</taxon>
        <taxon>Streptophyta</taxon>
        <taxon>Embryophyta</taxon>
        <taxon>Tracheophyta</taxon>
        <taxon>Spermatophyta</taxon>
        <taxon>Magnoliopsida</taxon>
        <taxon>eudicotyledons</taxon>
        <taxon>Gunneridae</taxon>
        <taxon>Pentapetalae</taxon>
        <taxon>rosids</taxon>
        <taxon>fabids</taxon>
        <taxon>Rosales</taxon>
        <taxon>Rosaceae</taxon>
        <taxon>Rosoideae</taxon>
        <taxon>Rosoideae incertae sedis</taxon>
        <taxon>Rubus</taxon>
    </lineage>
</organism>
<evidence type="ECO:0000313" key="3">
    <source>
        <dbReference type="Proteomes" id="UP001457282"/>
    </source>
</evidence>
<reference evidence="2 3" key="1">
    <citation type="journal article" date="2023" name="G3 (Bethesda)">
        <title>A chromosome-length genome assembly and annotation of blackberry (Rubus argutus, cv. 'Hillquist').</title>
        <authorList>
            <person name="Bruna T."/>
            <person name="Aryal R."/>
            <person name="Dudchenko O."/>
            <person name="Sargent D.J."/>
            <person name="Mead D."/>
            <person name="Buti M."/>
            <person name="Cavallini A."/>
            <person name="Hytonen T."/>
            <person name="Andres J."/>
            <person name="Pham M."/>
            <person name="Weisz D."/>
            <person name="Mascagni F."/>
            <person name="Usai G."/>
            <person name="Natali L."/>
            <person name="Bassil N."/>
            <person name="Fernandez G.E."/>
            <person name="Lomsadze A."/>
            <person name="Armour M."/>
            <person name="Olukolu B."/>
            <person name="Poorten T."/>
            <person name="Britton C."/>
            <person name="Davik J."/>
            <person name="Ashrafi H."/>
            <person name="Aiden E.L."/>
            <person name="Borodovsky M."/>
            <person name="Worthington M."/>
        </authorList>
    </citation>
    <scope>NUCLEOTIDE SEQUENCE [LARGE SCALE GENOMIC DNA]</scope>
    <source>
        <strain evidence="2">PI 553951</strain>
    </source>
</reference>
<sequence>MPPFSSLSYIPAKLNSPSRLHHHHHRELHGLTSRTSKLLHSQTRPPRLHSPTRPLLSPAIKPRPRPQAVATAALRRRPCSVAISDPAAS</sequence>
<accession>A0AAW1VIE6</accession>
<dbReference type="AlphaFoldDB" id="A0AAW1VIE6"/>
<evidence type="ECO:0000313" key="2">
    <source>
        <dbReference type="EMBL" id="KAK9901052.1"/>
    </source>
</evidence>
<feature type="compositionally biased region" description="Polar residues" evidence="1">
    <location>
        <begin position="32"/>
        <end position="44"/>
    </location>
</feature>